<dbReference type="InterPro" id="IPR028939">
    <property type="entry name" value="P5C_Rdtase_cat_N"/>
</dbReference>
<accession>A0ABS4WBU9</accession>
<comment type="caution">
    <text evidence="3">The sequence shown here is derived from an EMBL/GenBank/DDBJ whole genome shotgun (WGS) entry which is preliminary data.</text>
</comment>
<evidence type="ECO:0000256" key="1">
    <source>
        <dbReference type="ARBA" id="ARBA00023002"/>
    </source>
</evidence>
<evidence type="ECO:0000313" key="4">
    <source>
        <dbReference type="Proteomes" id="UP000766570"/>
    </source>
</evidence>
<gene>
    <name evidence="3" type="ORF">JOF46_001535</name>
</gene>
<dbReference type="PANTHER" id="PTHR14239:SF10">
    <property type="entry name" value="REDUCTASE"/>
    <property type="match status" value="1"/>
</dbReference>
<dbReference type="Proteomes" id="UP000766570">
    <property type="component" value="Unassembled WGS sequence"/>
</dbReference>
<keyword evidence="1" id="KW-0560">Oxidoreductase</keyword>
<dbReference type="RefSeq" id="WP_245348047.1">
    <property type="nucleotide sequence ID" value="NZ_BAAAMI010000011.1"/>
</dbReference>
<dbReference type="SUPFAM" id="SSF51735">
    <property type="entry name" value="NAD(P)-binding Rossmann-fold domains"/>
    <property type="match status" value="1"/>
</dbReference>
<protein>
    <submittedName>
        <fullName evidence="3">Dinucleotide-binding enzyme</fullName>
    </submittedName>
</protein>
<dbReference type="InterPro" id="IPR036291">
    <property type="entry name" value="NAD(P)-bd_dom_sf"/>
</dbReference>
<dbReference type="Pfam" id="PF03807">
    <property type="entry name" value="F420_oxidored"/>
    <property type="match status" value="1"/>
</dbReference>
<keyword evidence="4" id="KW-1185">Reference proteome</keyword>
<dbReference type="EMBL" id="JAGIOE010000001">
    <property type="protein sequence ID" value="MBP2373623.1"/>
    <property type="molecule type" value="Genomic_DNA"/>
</dbReference>
<feature type="domain" description="Pyrroline-5-carboxylate reductase catalytic N-terminal" evidence="2">
    <location>
        <begin position="19"/>
        <end position="108"/>
    </location>
</feature>
<organism evidence="3 4">
    <name type="scientific">Paeniglutamicibacter psychrophenolicus</name>
    <dbReference type="NCBI Taxonomy" id="257454"/>
    <lineage>
        <taxon>Bacteria</taxon>
        <taxon>Bacillati</taxon>
        <taxon>Actinomycetota</taxon>
        <taxon>Actinomycetes</taxon>
        <taxon>Micrococcales</taxon>
        <taxon>Micrococcaceae</taxon>
        <taxon>Paeniglutamicibacter</taxon>
    </lineage>
</organism>
<evidence type="ECO:0000259" key="2">
    <source>
        <dbReference type="Pfam" id="PF03807"/>
    </source>
</evidence>
<evidence type="ECO:0000313" key="3">
    <source>
        <dbReference type="EMBL" id="MBP2373623.1"/>
    </source>
</evidence>
<proteinExistence type="predicted"/>
<name>A0ABS4WBU9_9MICC</name>
<dbReference type="Gene3D" id="3.40.50.720">
    <property type="entry name" value="NAD(P)-binding Rossmann-like Domain"/>
    <property type="match status" value="1"/>
</dbReference>
<dbReference type="InterPro" id="IPR051267">
    <property type="entry name" value="STEAP_metalloreductase"/>
</dbReference>
<sequence>MKNFLARLFGKKAAMSIDISIIGTGNMGRALAARTLAAGKNLQVLARDTEASATLAAELGGGTTGGNLTEAPAGRIVVLALPFDAAKEYVTAQGAALDSKIVIDITNPVDFSTFDSLTTAAGSSAAEEIAALTSATVVKAFNTTFAGPLTAGSAAGEPLDVFVAGEDSARTEVAAFATAAGMRPIEVGGLHHARELEGFQLLVMAMQANPALPDFNWGTALKIAG</sequence>
<reference evidence="3 4" key="1">
    <citation type="submission" date="2021-03" db="EMBL/GenBank/DDBJ databases">
        <title>Sequencing the genomes of 1000 actinobacteria strains.</title>
        <authorList>
            <person name="Klenk H.-P."/>
        </authorList>
    </citation>
    <scope>NUCLEOTIDE SEQUENCE [LARGE SCALE GENOMIC DNA]</scope>
    <source>
        <strain evidence="3 4">DSM 15454</strain>
    </source>
</reference>
<dbReference type="PANTHER" id="PTHR14239">
    <property type="entry name" value="DUDULIN-RELATED"/>
    <property type="match status" value="1"/>
</dbReference>